<evidence type="ECO:0000259" key="2">
    <source>
        <dbReference type="Pfam" id="PF07670"/>
    </source>
</evidence>
<evidence type="ECO:0000313" key="3">
    <source>
        <dbReference type="EMBL" id="MDC3423710.1"/>
    </source>
</evidence>
<feature type="transmembrane region" description="Helical" evidence="1">
    <location>
        <begin position="287"/>
        <end position="304"/>
    </location>
</feature>
<keyword evidence="1" id="KW-0472">Membrane</keyword>
<gene>
    <name evidence="3" type="primary">ylbJ</name>
    <name evidence="3" type="ORF">NC797_04205</name>
</gene>
<feature type="transmembrane region" description="Helical" evidence="1">
    <location>
        <begin position="325"/>
        <end position="348"/>
    </location>
</feature>
<accession>A0A9X3WQ20</accession>
<evidence type="ECO:0000313" key="4">
    <source>
        <dbReference type="Proteomes" id="UP001145050"/>
    </source>
</evidence>
<evidence type="ECO:0000256" key="1">
    <source>
        <dbReference type="SAM" id="Phobius"/>
    </source>
</evidence>
<keyword evidence="1" id="KW-0812">Transmembrane</keyword>
<dbReference type="Proteomes" id="UP001145050">
    <property type="component" value="Unassembled WGS sequence"/>
</dbReference>
<keyword evidence="1" id="KW-1133">Transmembrane helix</keyword>
<feature type="transmembrane region" description="Helical" evidence="1">
    <location>
        <begin position="77"/>
        <end position="96"/>
    </location>
</feature>
<keyword evidence="4" id="KW-1185">Reference proteome</keyword>
<dbReference type="Pfam" id="PF07670">
    <property type="entry name" value="Gate"/>
    <property type="match status" value="1"/>
</dbReference>
<dbReference type="NCBIfam" id="TIGR02871">
    <property type="entry name" value="spore_ylbJ"/>
    <property type="match status" value="1"/>
</dbReference>
<dbReference type="EMBL" id="JAMQKB010000002">
    <property type="protein sequence ID" value="MDC3423710.1"/>
    <property type="molecule type" value="Genomic_DNA"/>
</dbReference>
<feature type="transmembrane region" description="Helical" evidence="1">
    <location>
        <begin position="47"/>
        <end position="70"/>
    </location>
</feature>
<dbReference type="InterPro" id="IPR014226">
    <property type="entry name" value="Spore_IM_YlbJ"/>
</dbReference>
<feature type="transmembrane region" description="Helical" evidence="1">
    <location>
        <begin position="368"/>
        <end position="396"/>
    </location>
</feature>
<organism evidence="3 4">
    <name type="scientific">Terrihalobacillus insolitus</name>
    <dbReference type="NCBI Taxonomy" id="2950438"/>
    <lineage>
        <taxon>Bacteria</taxon>
        <taxon>Bacillati</taxon>
        <taxon>Bacillota</taxon>
        <taxon>Bacilli</taxon>
        <taxon>Bacillales</taxon>
        <taxon>Bacillaceae</taxon>
        <taxon>Terrihalobacillus</taxon>
    </lineage>
</organism>
<dbReference type="RefSeq" id="WP_272435459.1">
    <property type="nucleotide sequence ID" value="NZ_JAMQKB010000002.1"/>
</dbReference>
<name>A0A9X3WQ20_9BACI</name>
<reference evidence="3" key="1">
    <citation type="submission" date="2022-06" db="EMBL/GenBank/DDBJ databases">
        <title>Aquibacillus sp. a new bacterium isolated from soil saline samples.</title>
        <authorList>
            <person name="Galisteo C."/>
            <person name="De La Haba R."/>
            <person name="Sanchez-Porro C."/>
            <person name="Ventosa A."/>
        </authorList>
    </citation>
    <scope>NUCLEOTIDE SEQUENCE</scope>
    <source>
        <strain evidence="3">3ASR75-11</strain>
    </source>
</reference>
<protein>
    <submittedName>
        <fullName evidence="3">Sporulation integral membrane protein YlbJ</fullName>
    </submittedName>
</protein>
<comment type="caution">
    <text evidence="3">The sequence shown here is derived from an EMBL/GenBank/DDBJ whole genome shotgun (WGS) entry which is preliminary data.</text>
</comment>
<dbReference type="InterPro" id="IPR011642">
    <property type="entry name" value="Gate_dom"/>
</dbReference>
<feature type="transmembrane region" description="Helical" evidence="1">
    <location>
        <begin position="146"/>
        <end position="168"/>
    </location>
</feature>
<feature type="domain" description="Nucleoside transporter/FeoB GTPase Gate" evidence="2">
    <location>
        <begin position="42"/>
        <end position="136"/>
    </location>
</feature>
<sequence>MKAKLMSLGFAGTAFFIAISLIKFPDEALKASIRGLNMWTEVVFPSLLPFFITAELLIGFGVVKFIGVLFEPIMRPLFNIPGAGSFVWAMGMASGYPSGAKLTARLRQEEQLTKTEAERLVSFTNSSNPLFIFGAISVGFFHDAQLGILLAVSHYGGNTLVGVCMRFYKRKDRSKRSIHERRSISLSKAFRELHHTRMKDERPLGKVFGDAVIQSIQTLLMIGGFIIMFSVFTKLLFLVGISQMISNFLEIILNMMTLPPELAMPMFSGLFEITLGAQMISDLDFSNMLPIAIILSIILAFNGFSVQAQVASIIADTDIRFAPYFFARLLHCVIAALLTIILFKPLYLNEQATQFQNIPVFAYEKTQIWSVLLEWLSTFGPILTISTLFIGCIILARRFRIR</sequence>
<proteinExistence type="predicted"/>
<dbReference type="AlphaFoldDB" id="A0A9X3WQ20"/>